<evidence type="ECO:0000256" key="4">
    <source>
        <dbReference type="ARBA" id="ARBA00023125"/>
    </source>
</evidence>
<feature type="compositionally biased region" description="Polar residues" evidence="11">
    <location>
        <begin position="95"/>
        <end position="108"/>
    </location>
</feature>
<dbReference type="FunFam" id="1.10.260.40:FF:000005">
    <property type="entry name" value="One cut domain family member"/>
    <property type="match status" value="1"/>
</dbReference>
<evidence type="ECO:0000259" key="13">
    <source>
        <dbReference type="PROSITE" id="PS51042"/>
    </source>
</evidence>
<dbReference type="PANTHER" id="PTHR14057">
    <property type="entry name" value="TRANSCRIPTION FACTOR ONECUT"/>
    <property type="match status" value="1"/>
</dbReference>
<evidence type="ECO:0000256" key="10">
    <source>
        <dbReference type="RuleBase" id="RU361129"/>
    </source>
</evidence>
<feature type="region of interest" description="Disordered" evidence="11">
    <location>
        <begin position="196"/>
        <end position="219"/>
    </location>
</feature>
<evidence type="ECO:0000259" key="12">
    <source>
        <dbReference type="PROSITE" id="PS50071"/>
    </source>
</evidence>
<dbReference type="PROSITE" id="PS50071">
    <property type="entry name" value="HOMEOBOX_2"/>
    <property type="match status" value="1"/>
</dbReference>
<dbReference type="SUPFAM" id="SSF46689">
    <property type="entry name" value="Homeodomain-like"/>
    <property type="match status" value="1"/>
</dbReference>
<accession>G0MQX9</accession>
<keyword evidence="7 8" id="KW-0539">Nucleus</keyword>
<dbReference type="STRING" id="135651.G0MQX9"/>
<keyword evidence="3 10" id="KW-0805">Transcription regulation</keyword>
<dbReference type="HOGENOM" id="CLU_564103_0_0_1"/>
<feature type="compositionally biased region" description="Polar residues" evidence="11">
    <location>
        <begin position="196"/>
        <end position="215"/>
    </location>
</feature>
<feature type="region of interest" description="Disordered" evidence="11">
    <location>
        <begin position="1"/>
        <end position="35"/>
    </location>
</feature>
<dbReference type="SMART" id="SM00389">
    <property type="entry name" value="HOX"/>
    <property type="match status" value="1"/>
</dbReference>
<keyword evidence="6 10" id="KW-0804">Transcription</keyword>
<organism evidence="15">
    <name type="scientific">Caenorhabditis brenneri</name>
    <name type="common">Nematode worm</name>
    <dbReference type="NCBI Taxonomy" id="135651"/>
    <lineage>
        <taxon>Eukaryota</taxon>
        <taxon>Metazoa</taxon>
        <taxon>Ecdysozoa</taxon>
        <taxon>Nematoda</taxon>
        <taxon>Chromadorea</taxon>
        <taxon>Rhabditida</taxon>
        <taxon>Rhabditina</taxon>
        <taxon>Rhabditomorpha</taxon>
        <taxon>Rhabditoidea</taxon>
        <taxon>Rhabditidae</taxon>
        <taxon>Peloderinae</taxon>
        <taxon>Caenorhabditis</taxon>
    </lineage>
</organism>
<dbReference type="Pfam" id="PF02376">
    <property type="entry name" value="CUT"/>
    <property type="match status" value="1"/>
</dbReference>
<dbReference type="SMART" id="SM01109">
    <property type="entry name" value="CUT"/>
    <property type="match status" value="1"/>
</dbReference>
<evidence type="ECO:0000256" key="9">
    <source>
        <dbReference type="RuleBase" id="RU000682"/>
    </source>
</evidence>
<dbReference type="InterPro" id="IPR010982">
    <property type="entry name" value="Lambda_DNA-bd_dom_sf"/>
</dbReference>
<dbReference type="Gene3D" id="1.10.260.40">
    <property type="entry name" value="lambda repressor-like DNA-binding domains"/>
    <property type="match status" value="1"/>
</dbReference>
<dbReference type="InterPro" id="IPR051649">
    <property type="entry name" value="CUT_Homeobox"/>
</dbReference>
<evidence type="ECO:0000256" key="11">
    <source>
        <dbReference type="SAM" id="MobiDB-lite"/>
    </source>
</evidence>
<dbReference type="AlphaFoldDB" id="G0MQX9"/>
<evidence type="ECO:0000313" key="14">
    <source>
        <dbReference type="EMBL" id="EGT42127.1"/>
    </source>
</evidence>
<gene>
    <name evidence="14" type="ORF">CAEBREN_14492</name>
</gene>
<comment type="subcellular location">
    <subcellularLocation>
        <location evidence="1 8 9">Nucleus</location>
    </subcellularLocation>
</comment>
<feature type="domain" description="Homeobox" evidence="12">
    <location>
        <begin position="424"/>
        <end position="484"/>
    </location>
</feature>
<evidence type="ECO:0000256" key="5">
    <source>
        <dbReference type="ARBA" id="ARBA00023155"/>
    </source>
</evidence>
<dbReference type="InterPro" id="IPR001356">
    <property type="entry name" value="HD"/>
</dbReference>
<comment type="similarity">
    <text evidence="2 10">Belongs to the CUT homeobox family.</text>
</comment>
<dbReference type="Pfam" id="PF00046">
    <property type="entry name" value="Homeodomain"/>
    <property type="match status" value="1"/>
</dbReference>
<evidence type="ECO:0000256" key="7">
    <source>
        <dbReference type="ARBA" id="ARBA00023242"/>
    </source>
</evidence>
<dbReference type="eggNOG" id="KOG2252">
    <property type="taxonomic scope" value="Eukaryota"/>
</dbReference>
<dbReference type="InterPro" id="IPR003350">
    <property type="entry name" value="CUT_dom"/>
</dbReference>
<reference evidence="15" key="1">
    <citation type="submission" date="2011-07" db="EMBL/GenBank/DDBJ databases">
        <authorList>
            <consortium name="Caenorhabditis brenneri Sequencing and Analysis Consortium"/>
            <person name="Wilson R.K."/>
        </authorList>
    </citation>
    <scope>NUCLEOTIDE SEQUENCE [LARGE SCALE GENOMIC DNA]</scope>
    <source>
        <strain evidence="15">PB2801</strain>
    </source>
</reference>
<dbReference type="EMBL" id="GL379808">
    <property type="protein sequence ID" value="EGT42127.1"/>
    <property type="molecule type" value="Genomic_DNA"/>
</dbReference>
<sequence length="484" mass="54022">MDFSLTNRSRYSDEVSDDGYYNDTHFHSQQSPTLTSQEVEDILNAAIEGDDNESDVEITEDPMALGQIVGNSEYETQGVQGYQMNGGAHVDPYQQGDQYAQSSSNNTTSPVLVNNIPVLDTTKVPISPLTPQEIENILNAVTEGDDNESDDVMTGGDTWRVDYTPMALGQIVGNSGYETQGVRGYQMDGGALFNPYQQGDQYAQSSSNNTTSPALVNNPPVLDTTKVPLSPLFPQEIEDILNAVIEGDDNETAIELIEGDTWGVDYTPMALGQIVENSGYETQGDQYAQSSSNTTNPPVVVDHPPLSDIVGMPLPSLTSQEIEDILNAEIEGDYIYTKDLCMKISAELRTHEIPQHLFSERIINRSQGTLSDLLKKPRPWSSLRTARKTYIRMYNWLSQPLETRMAMVYGQPVGSVLQMTRAQEKPKKARVVFTETQKRTLERVFKEVKRPSRESKQQIADHLGLEFTQIDNFFQNARRRRPAN</sequence>
<keyword evidence="5 8" id="KW-0371">Homeobox</keyword>
<keyword evidence="4 8" id="KW-0238">DNA-binding</keyword>
<proteinExistence type="inferred from homology"/>
<dbReference type="GO" id="GO:0000978">
    <property type="term" value="F:RNA polymerase II cis-regulatory region sequence-specific DNA binding"/>
    <property type="evidence" value="ECO:0007669"/>
    <property type="project" value="TreeGrafter"/>
</dbReference>
<dbReference type="GO" id="GO:0000981">
    <property type="term" value="F:DNA-binding transcription factor activity, RNA polymerase II-specific"/>
    <property type="evidence" value="ECO:0007669"/>
    <property type="project" value="TreeGrafter"/>
</dbReference>
<evidence type="ECO:0000256" key="2">
    <source>
        <dbReference type="ARBA" id="ARBA00008190"/>
    </source>
</evidence>
<dbReference type="InterPro" id="IPR009057">
    <property type="entry name" value="Homeodomain-like_sf"/>
</dbReference>
<dbReference type="InParanoid" id="G0MQX9"/>
<dbReference type="CDD" id="cd00086">
    <property type="entry name" value="homeodomain"/>
    <property type="match status" value="1"/>
</dbReference>
<keyword evidence="15" id="KW-1185">Reference proteome</keyword>
<feature type="domain" description="CUT" evidence="13">
    <location>
        <begin position="326"/>
        <end position="412"/>
    </location>
</feature>
<dbReference type="Proteomes" id="UP000008068">
    <property type="component" value="Unassembled WGS sequence"/>
</dbReference>
<dbReference type="PANTHER" id="PTHR14057:SF32">
    <property type="entry name" value="HOMEOBOX PROTEIN CEH-21-RELATED"/>
    <property type="match status" value="1"/>
</dbReference>
<evidence type="ECO:0000256" key="6">
    <source>
        <dbReference type="ARBA" id="ARBA00023163"/>
    </source>
</evidence>
<evidence type="ECO:0000256" key="3">
    <source>
        <dbReference type="ARBA" id="ARBA00023015"/>
    </source>
</evidence>
<feature type="region of interest" description="Disordered" evidence="11">
    <location>
        <begin position="82"/>
        <end position="108"/>
    </location>
</feature>
<dbReference type="OrthoDB" id="10068888at2759"/>
<dbReference type="Gene3D" id="1.10.10.60">
    <property type="entry name" value="Homeodomain-like"/>
    <property type="match status" value="1"/>
</dbReference>
<name>G0MQX9_CAEBE</name>
<dbReference type="SUPFAM" id="SSF47413">
    <property type="entry name" value="lambda repressor-like DNA-binding domains"/>
    <property type="match status" value="1"/>
</dbReference>
<protein>
    <recommendedName>
        <fullName evidence="10">One cut domain family member</fullName>
    </recommendedName>
</protein>
<evidence type="ECO:0000256" key="1">
    <source>
        <dbReference type="ARBA" id="ARBA00004123"/>
    </source>
</evidence>
<dbReference type="PROSITE" id="PS51042">
    <property type="entry name" value="CUT"/>
    <property type="match status" value="1"/>
</dbReference>
<dbReference type="GO" id="GO:0005634">
    <property type="term" value="C:nucleus"/>
    <property type="evidence" value="ECO:0007669"/>
    <property type="project" value="UniProtKB-SubCell"/>
</dbReference>
<evidence type="ECO:0000256" key="8">
    <source>
        <dbReference type="PROSITE-ProRule" id="PRU00108"/>
    </source>
</evidence>
<evidence type="ECO:0000313" key="15">
    <source>
        <dbReference type="Proteomes" id="UP000008068"/>
    </source>
</evidence>